<evidence type="ECO:0000256" key="1">
    <source>
        <dbReference type="SAM" id="Coils"/>
    </source>
</evidence>
<evidence type="ECO:0000313" key="4">
    <source>
        <dbReference type="Proteomes" id="UP000252139"/>
    </source>
</evidence>
<dbReference type="InterPro" id="IPR000048">
    <property type="entry name" value="IQ_motif_EF-hand-BS"/>
</dbReference>
<dbReference type="PROSITE" id="PS50096">
    <property type="entry name" value="IQ"/>
    <property type="match status" value="1"/>
</dbReference>
<dbReference type="EMBL" id="PJQL01000530">
    <property type="protein sequence ID" value="RCH94875.1"/>
    <property type="molecule type" value="Genomic_DNA"/>
</dbReference>
<evidence type="ECO:0000256" key="2">
    <source>
        <dbReference type="SAM" id="MobiDB-lite"/>
    </source>
</evidence>
<dbReference type="Gene3D" id="1.20.5.190">
    <property type="match status" value="1"/>
</dbReference>
<feature type="coiled-coil region" evidence="1">
    <location>
        <begin position="267"/>
        <end position="301"/>
    </location>
</feature>
<dbReference type="Proteomes" id="UP000252139">
    <property type="component" value="Unassembled WGS sequence"/>
</dbReference>
<dbReference type="STRING" id="86630.A0A367JYA5"/>
<organism evidence="3 4">
    <name type="scientific">Rhizopus azygosporus</name>
    <name type="common">Rhizopus microsporus var. azygosporus</name>
    <dbReference type="NCBI Taxonomy" id="86630"/>
    <lineage>
        <taxon>Eukaryota</taxon>
        <taxon>Fungi</taxon>
        <taxon>Fungi incertae sedis</taxon>
        <taxon>Mucoromycota</taxon>
        <taxon>Mucoromycotina</taxon>
        <taxon>Mucoromycetes</taxon>
        <taxon>Mucorales</taxon>
        <taxon>Mucorineae</taxon>
        <taxon>Rhizopodaceae</taxon>
        <taxon>Rhizopus</taxon>
    </lineage>
</organism>
<dbReference type="Pfam" id="PF00612">
    <property type="entry name" value="IQ"/>
    <property type="match status" value="1"/>
</dbReference>
<feature type="compositionally biased region" description="Low complexity" evidence="2">
    <location>
        <begin position="459"/>
        <end position="495"/>
    </location>
</feature>
<dbReference type="CDD" id="cd23767">
    <property type="entry name" value="IQCD"/>
    <property type="match status" value="1"/>
</dbReference>
<evidence type="ECO:0000313" key="3">
    <source>
        <dbReference type="EMBL" id="RCH94875.1"/>
    </source>
</evidence>
<feature type="compositionally biased region" description="Polar residues" evidence="2">
    <location>
        <begin position="438"/>
        <end position="454"/>
    </location>
</feature>
<dbReference type="OrthoDB" id="2385347at2759"/>
<feature type="region of interest" description="Disordered" evidence="2">
    <location>
        <begin position="438"/>
        <end position="495"/>
    </location>
</feature>
<accession>A0A367JYA5</accession>
<comment type="caution">
    <text evidence="3">The sequence shown here is derived from an EMBL/GenBank/DDBJ whole genome shotgun (WGS) entry which is preliminary data.</text>
</comment>
<keyword evidence="1" id="KW-0175">Coiled coil</keyword>
<reference evidence="3 4" key="1">
    <citation type="journal article" date="2018" name="G3 (Bethesda)">
        <title>Phylogenetic and Phylogenomic Definition of Rhizopus Species.</title>
        <authorList>
            <person name="Gryganskyi A.P."/>
            <person name="Golan J."/>
            <person name="Dolatabadi S."/>
            <person name="Mondo S."/>
            <person name="Robb S."/>
            <person name="Idnurm A."/>
            <person name="Muszewska A."/>
            <person name="Steczkiewicz K."/>
            <person name="Masonjones S."/>
            <person name="Liao H.L."/>
            <person name="Gajdeczka M.T."/>
            <person name="Anike F."/>
            <person name="Vuek A."/>
            <person name="Anishchenko I.M."/>
            <person name="Voigt K."/>
            <person name="de Hoog G.S."/>
            <person name="Smith M.E."/>
            <person name="Heitman J."/>
            <person name="Vilgalys R."/>
            <person name="Stajich J.E."/>
        </authorList>
    </citation>
    <scope>NUCLEOTIDE SEQUENCE [LARGE SCALE GENOMIC DNA]</scope>
    <source>
        <strain evidence="3 4">CBS 357.93</strain>
    </source>
</reference>
<dbReference type="AlphaFoldDB" id="A0A367JYA5"/>
<proteinExistence type="predicted"/>
<sequence>MYTIYQQDLYLFQTESLYYQDSDEEEPILVTQNLDQDQYDYEFPPKSYLEALSYLDEGDNKYSFFDPSSFTVTALLSVDQDHMSWHETTIVDDGRLSPLQLPAQRPRELSCESVSTVKQLPVRPSFFLANQVTQARSNSEQDMDIFCSESVPVMDFDSSTMTDTLKTNESRVILVRLNKNKYNAPITIIQQHYTENMSDEGYDDNEKDEELESDCQFYSILQDDEELIRDKAAIKIQSLWRGYNTRRNMNQPKMLFHIAALCDTINRRQYENKVNQLENRLKQLEQRLEQETAMRRAFENTVEDMTVLIDQQQKVLYDRLEEEVSLRQTYELKMNEALDQTQALEYCLKKEVAARTKMEDMLTRILDQMHETETARLQQTQQDAEERRLIQSKLDQALNEISHLKKMNMSTRKDPVKKTSNVISVAKATKTPIGRHLSSVTATGKNSPVMTTERPSVVPSNRRSTTTTTTTTTTNINTTNNITPNSTKKTLPLRK</sequence>
<protein>
    <submittedName>
        <fullName evidence="3">Uncharacterized protein</fullName>
    </submittedName>
</protein>
<name>A0A367JYA5_RHIAZ</name>
<gene>
    <name evidence="3" type="ORF">CU097_013857</name>
</gene>
<dbReference type="SMART" id="SM00015">
    <property type="entry name" value="IQ"/>
    <property type="match status" value="1"/>
</dbReference>
<keyword evidence="4" id="KW-1185">Reference proteome</keyword>